<sequence>MLTRKTLTRRRWRRSPCRRRWRARPYPRRSGQGDDGVLLDGEQRGLDADEDDLCGDDEEDGGEDGEDDDGGALDEPGGVEAVELHLAVVVEVGDLDAQDPGEAEGQPAGDLGGEPVQGDGLPGGVKGALEGREAAPEVAPRGQRDDDVDPCGAELDERKAGEQGGDGGEEAAERGGEEAHEGRGGEALGDEAEEAAEVGAEAAVGEEQAVHGAEGRRDGARLAVGGLAGAALLLGLGLDVGGVVVEREGLVGRGFSSSTMAKMGKTVLKVNEDDKVDEEDENGPAGEVIFGHVVVAGTDGAADGSPDVRELHGVEVSLE</sequence>
<evidence type="ECO:0000313" key="1">
    <source>
        <dbReference type="EMBL" id="KAL3955700.1"/>
    </source>
</evidence>
<keyword evidence="2" id="KW-1185">Reference proteome</keyword>
<proteinExistence type="predicted"/>
<reference evidence="1" key="1">
    <citation type="submission" date="2024-12" db="EMBL/GenBank/DDBJ databases">
        <title>Comparative genomics and development of molecular markers within Purpureocillium lilacinum and among Purpureocillium species.</title>
        <authorList>
            <person name="Yeh Z.-Y."/>
            <person name="Ni N.-T."/>
            <person name="Lo P.-H."/>
            <person name="Mushyakhwo K."/>
            <person name="Lin C.-F."/>
            <person name="Nai Y.-S."/>
        </authorList>
    </citation>
    <scope>NUCLEOTIDE SEQUENCE</scope>
    <source>
        <strain evidence="1">NCHU-NPUST-175</strain>
    </source>
</reference>
<gene>
    <name evidence="1" type="ORF">ACCO45_011263</name>
</gene>
<accession>A0ACC4DK35</accession>
<protein>
    <submittedName>
        <fullName evidence="1">Uncharacterized protein</fullName>
    </submittedName>
</protein>
<organism evidence="1 2">
    <name type="scientific">Purpureocillium lilacinum</name>
    <name type="common">Paecilomyces lilacinus</name>
    <dbReference type="NCBI Taxonomy" id="33203"/>
    <lineage>
        <taxon>Eukaryota</taxon>
        <taxon>Fungi</taxon>
        <taxon>Dikarya</taxon>
        <taxon>Ascomycota</taxon>
        <taxon>Pezizomycotina</taxon>
        <taxon>Sordariomycetes</taxon>
        <taxon>Hypocreomycetidae</taxon>
        <taxon>Hypocreales</taxon>
        <taxon>Ophiocordycipitaceae</taxon>
        <taxon>Purpureocillium</taxon>
    </lineage>
</organism>
<dbReference type="Proteomes" id="UP001638806">
    <property type="component" value="Unassembled WGS sequence"/>
</dbReference>
<dbReference type="EMBL" id="JBGNUJ010000010">
    <property type="protein sequence ID" value="KAL3955700.1"/>
    <property type="molecule type" value="Genomic_DNA"/>
</dbReference>
<name>A0ACC4DK35_PURLI</name>
<evidence type="ECO:0000313" key="2">
    <source>
        <dbReference type="Proteomes" id="UP001638806"/>
    </source>
</evidence>
<comment type="caution">
    <text evidence="1">The sequence shown here is derived from an EMBL/GenBank/DDBJ whole genome shotgun (WGS) entry which is preliminary data.</text>
</comment>